<feature type="region of interest" description="Leucine repeat I (LRI)" evidence="3">
    <location>
        <begin position="560"/>
        <end position="620"/>
    </location>
</feature>
<dbReference type="Proteomes" id="UP000636709">
    <property type="component" value="Unassembled WGS sequence"/>
</dbReference>
<evidence type="ECO:0000256" key="4">
    <source>
        <dbReference type="SAM" id="MobiDB-lite"/>
    </source>
</evidence>
<keyword evidence="2" id="KW-0804">Transcription</keyword>
<sequence length="1534" mass="171359">MMAFKFSNITVCKAIAGRKKVHIVDYGEHYGFQWPTLVGFLAKREGGAPEVRITGIDFPQPEFRSAARVEQTGRRLSNFAWQCGIPFKLSSIVAKWETIGVDDLNIEPDEVLIVNGLFHFGTLIDEGGDIDSPSPRDMVLKNIQRMRPDVFILCIENSSYNAPFFVTRFREALFYYSAMLDMMDAIAPRDDTERMLVEQELFGRCALNAIACEGTDRVERPETYRQWQVRNDRAGLRQLPLEPDVVKAIKKKVKDGYHKDFFIDVDQQWLLQGWKGRTLYAIVRGTTQLSSASGESVPGFHLARSPAMAATPEEFLFVDPEPPSPSVFLDLPPTPPPPLHDDDDDPGAFDDMVLPYVARLLMDEEATDEDSFFYEYPDHPALLQAQLPFAQILSDAAAIASGDTTTTTSSPSFSVDTDDTGSPGGGEDRRDISISDDSDMVTSAFLKGIEQATKFLPTITNNALFPIDHSSYDAHARGRKNSWHPDAAPEPETERATKIMAPDPYDEEATRQMFDEMMLNERDISMKGVEQQQVPAGDKKRRRGRPRRSSSSITDGDDTVDLHELLLRCAQAMSTDDHRTAHSLLAQIRRHSSPTGDATQRLAHCFAEGLEARLAGNGSRLYNSLMVRPTSTIDFLKAYQLFMSACCCKKVAFAFSNKTIFDAVAGHRRLHIVDYGLGYGFQWPGLLRGLAARDGGPPAVRITGIDLPQPGFRPAFHVEETGRRLGRCARELGVPFTFRGIAAAKREDLVDIAADPADDEVLVVSSLCHFRHLMDESVVVGRASPRDQVLGNIRRMRPDVFIHGVVNGGHGSGYFPTRFREALFFFGAQFELLDATVARDSPERMVVERDMFGAAAMNVIACEGGDRVERPETYRQWQARNQRAGLTQLPLRREVVKVVVDKHEVMNSYEDSSLCLVSVCIIPEQTACVAVTGSKHSMAPRVFQGLLPPAPRADADEASTSLHLSLISRLMEEDDDDDDVADLGADHPALLDAQQPFAQILFGAPFLPDQGPAFPGGGKEYSTDMFTAAFFKGVEEATKFLPTDTAGNPLLRTEEGSSSGRTCRDRHRGGGDDDDDDEVEAEAGRTTKVAAAESEETNAREVFDEMMLRGFDAFSERMEDLSICKDNESTNLDDKKARKRNRARRKRHVAKVVDLHTLLLHCAKAIIDDRHRAEELLRQINDHASPTGDATQRLAYCFAQGLEARLAGTGSQVYRSLTTNRTPLPEFLKAYQDFMATCCFRKVAFVFANKAIFDVAMGRSKLHIVDYGLHSGFQWPELLRLLGARDGGPPEVRITSIDLPQPGFRPANHMAELGHRLSNCARQLHVPLKFHAVVAQWHTVCIDDLNVEPDEVLVVNDLFNFRTLMDESVIIDSPSPRDVVLGNIAKMKPDIFIQGIVNGSYGTFFLSRFREALFHHSALFDMLDATMPRNSQLRLVLERDIFGWVALNAIACEGEDRVERGETYKQWQIRNRRAGLRQLPLNGESVKMVRDIVKNHYHKDFVIEEGQQWLLQGWKGRILFAHSMWVADGANSEC</sequence>
<evidence type="ECO:0000313" key="5">
    <source>
        <dbReference type="EMBL" id="KAF8699050.1"/>
    </source>
</evidence>
<feature type="region of interest" description="Leucine repeat II (LRII)" evidence="3">
    <location>
        <begin position="720"/>
        <end position="752"/>
    </location>
</feature>
<comment type="caution">
    <text evidence="3">Lacks conserved residue(s) required for the propagation of feature annotation.</text>
</comment>
<feature type="region of interest" description="Leucine repeat II (LRII)" evidence="3">
    <location>
        <begin position="71"/>
        <end position="103"/>
    </location>
</feature>
<feature type="region of interest" description="Disordered" evidence="4">
    <location>
        <begin position="475"/>
        <end position="505"/>
    </location>
</feature>
<feature type="short sequence motif" description="VHIID" evidence="3">
    <location>
        <begin position="670"/>
        <end position="674"/>
    </location>
</feature>
<dbReference type="EMBL" id="JACEFO010001857">
    <property type="protein sequence ID" value="KAF8699050.1"/>
    <property type="molecule type" value="Genomic_DNA"/>
</dbReference>
<dbReference type="OrthoDB" id="47276at2759"/>
<feature type="region of interest" description="SAW" evidence="3">
    <location>
        <begin position="861"/>
        <end position="937"/>
    </location>
</feature>
<feature type="region of interest" description="SAW" evidence="3">
    <location>
        <begin position="211"/>
        <end position="286"/>
    </location>
</feature>
<feature type="region of interest" description="SAW" evidence="3">
    <location>
        <begin position="1451"/>
        <end position="1526"/>
    </location>
</feature>
<feature type="region of interest" description="Disordered" evidence="4">
    <location>
        <begin position="1042"/>
        <end position="1079"/>
    </location>
</feature>
<gene>
    <name evidence="5" type="ORF">HU200_034741</name>
</gene>
<organism evidence="5 6">
    <name type="scientific">Digitaria exilis</name>
    <dbReference type="NCBI Taxonomy" id="1010633"/>
    <lineage>
        <taxon>Eukaryota</taxon>
        <taxon>Viridiplantae</taxon>
        <taxon>Streptophyta</taxon>
        <taxon>Embryophyta</taxon>
        <taxon>Tracheophyta</taxon>
        <taxon>Spermatophyta</taxon>
        <taxon>Magnoliopsida</taxon>
        <taxon>Liliopsida</taxon>
        <taxon>Poales</taxon>
        <taxon>Poaceae</taxon>
        <taxon>PACMAD clade</taxon>
        <taxon>Panicoideae</taxon>
        <taxon>Panicodae</taxon>
        <taxon>Paniceae</taxon>
        <taxon>Anthephorinae</taxon>
        <taxon>Digitaria</taxon>
    </lineage>
</organism>
<accession>A0A835BGC1</accession>
<dbReference type="PANTHER" id="PTHR31636">
    <property type="entry name" value="OSJNBA0084A10.13 PROTEIN-RELATED"/>
    <property type="match status" value="1"/>
</dbReference>
<dbReference type="InterPro" id="IPR005202">
    <property type="entry name" value="TF_GRAS"/>
</dbReference>
<feature type="short sequence motif" description="VHIID" evidence="3">
    <location>
        <begin position="1262"/>
        <end position="1266"/>
    </location>
</feature>
<protein>
    <recommendedName>
        <fullName evidence="7">Scarecrow-like protein 9</fullName>
    </recommendedName>
</protein>
<evidence type="ECO:0008006" key="7">
    <source>
        <dbReference type="Google" id="ProtNLM"/>
    </source>
</evidence>
<feature type="region of interest" description="Disordered" evidence="4">
    <location>
        <begin position="402"/>
        <end position="434"/>
    </location>
</feature>
<evidence type="ECO:0000256" key="2">
    <source>
        <dbReference type="ARBA" id="ARBA00023163"/>
    </source>
</evidence>
<feature type="compositionally biased region" description="Low complexity" evidence="4">
    <location>
        <begin position="402"/>
        <end position="415"/>
    </location>
</feature>
<feature type="region of interest" description="VHIID" evidence="3">
    <location>
        <begin position="1231"/>
        <end position="1296"/>
    </location>
</feature>
<feature type="region of interest" description="Leucine repeat II (LRII)" evidence="3">
    <location>
        <begin position="1312"/>
        <end position="1344"/>
    </location>
</feature>
<name>A0A835BGC1_9POAL</name>
<comment type="caution">
    <text evidence="5">The sequence shown here is derived from an EMBL/GenBank/DDBJ whole genome shotgun (WGS) entry which is preliminary data.</text>
</comment>
<dbReference type="PROSITE" id="PS50985">
    <property type="entry name" value="GRAS"/>
    <property type="match status" value="3"/>
</dbReference>
<evidence type="ECO:0000256" key="3">
    <source>
        <dbReference type="PROSITE-ProRule" id="PRU01191"/>
    </source>
</evidence>
<proteinExistence type="inferred from homology"/>
<feature type="region of interest" description="Disordered" evidence="4">
    <location>
        <begin position="525"/>
        <end position="556"/>
    </location>
</feature>
<reference evidence="5" key="1">
    <citation type="submission" date="2020-07" db="EMBL/GenBank/DDBJ databases">
        <title>Genome sequence and genetic diversity analysis of an under-domesticated orphan crop, white fonio (Digitaria exilis).</title>
        <authorList>
            <person name="Bennetzen J.L."/>
            <person name="Chen S."/>
            <person name="Ma X."/>
            <person name="Wang X."/>
            <person name="Yssel A.E.J."/>
            <person name="Chaluvadi S.R."/>
            <person name="Johnson M."/>
            <person name="Gangashetty P."/>
            <person name="Hamidou F."/>
            <person name="Sanogo M.D."/>
            <person name="Zwaenepoel A."/>
            <person name="Wallace J."/>
            <person name="Van De Peer Y."/>
            <person name="Van Deynze A."/>
        </authorList>
    </citation>
    <scope>NUCLEOTIDE SEQUENCE</scope>
    <source>
        <tissue evidence="5">Leaves</tissue>
    </source>
</reference>
<feature type="region of interest" description="VHIID" evidence="3">
    <location>
        <begin position="639"/>
        <end position="704"/>
    </location>
</feature>
<comment type="similarity">
    <text evidence="3">Belongs to the GRAS family.</text>
</comment>
<dbReference type="Pfam" id="PF03514">
    <property type="entry name" value="GRAS"/>
    <property type="match status" value="3"/>
</dbReference>
<evidence type="ECO:0000313" key="6">
    <source>
        <dbReference type="Proteomes" id="UP000636709"/>
    </source>
</evidence>
<keyword evidence="6" id="KW-1185">Reference proteome</keyword>
<keyword evidence="1" id="KW-0805">Transcription regulation</keyword>
<feature type="compositionally biased region" description="Basic residues" evidence="4">
    <location>
        <begin position="539"/>
        <end position="548"/>
    </location>
</feature>
<feature type="short sequence motif" description="VHIID" evidence="3">
    <location>
        <begin position="21"/>
        <end position="25"/>
    </location>
</feature>
<evidence type="ECO:0000256" key="1">
    <source>
        <dbReference type="ARBA" id="ARBA00023015"/>
    </source>
</evidence>